<keyword evidence="3" id="KW-1185">Reference proteome</keyword>
<evidence type="ECO:0000313" key="2">
    <source>
        <dbReference type="EMBL" id="MFC0271716.1"/>
    </source>
</evidence>
<accession>A0ABV6GE98</accession>
<evidence type="ECO:0000313" key="3">
    <source>
        <dbReference type="Proteomes" id="UP001589854"/>
    </source>
</evidence>
<name>A0ABV6GE98_9BACI</name>
<gene>
    <name evidence="2" type="ORF">ACFFIX_09630</name>
</gene>
<comment type="caution">
    <text evidence="2">The sequence shown here is derived from an EMBL/GenBank/DDBJ whole genome shotgun (WGS) entry which is preliminary data.</text>
</comment>
<sequence length="72" mass="7899">MAEAYLLDSQLRLVYNVGIDEEGKAILKSKNYNNVKTTATAEQLLQAAQAIASLQTETLEAVERNDSQQLTA</sequence>
<dbReference type="InterPro" id="IPR012454">
    <property type="entry name" value="DUF1659"/>
</dbReference>
<evidence type="ECO:0000259" key="1">
    <source>
        <dbReference type="Pfam" id="PF07872"/>
    </source>
</evidence>
<dbReference type="EMBL" id="JBHLVO010000006">
    <property type="protein sequence ID" value="MFC0271716.1"/>
    <property type="molecule type" value="Genomic_DNA"/>
</dbReference>
<protein>
    <submittedName>
        <fullName evidence="2">DUF1659 domain-containing protein</fullName>
    </submittedName>
</protein>
<dbReference type="Pfam" id="PF07872">
    <property type="entry name" value="DUF1659"/>
    <property type="match status" value="1"/>
</dbReference>
<dbReference type="RefSeq" id="WP_378933135.1">
    <property type="nucleotide sequence ID" value="NZ_JBHLVO010000006.1"/>
</dbReference>
<proteinExistence type="predicted"/>
<organism evidence="2 3">
    <name type="scientific">Metabacillus herbersteinensis</name>
    <dbReference type="NCBI Taxonomy" id="283816"/>
    <lineage>
        <taxon>Bacteria</taxon>
        <taxon>Bacillati</taxon>
        <taxon>Bacillota</taxon>
        <taxon>Bacilli</taxon>
        <taxon>Bacillales</taxon>
        <taxon>Bacillaceae</taxon>
        <taxon>Metabacillus</taxon>
    </lineage>
</organism>
<dbReference type="Proteomes" id="UP001589854">
    <property type="component" value="Unassembled WGS sequence"/>
</dbReference>
<reference evidence="2 3" key="1">
    <citation type="submission" date="2024-09" db="EMBL/GenBank/DDBJ databases">
        <authorList>
            <person name="Sun Q."/>
            <person name="Mori K."/>
        </authorList>
    </citation>
    <scope>NUCLEOTIDE SEQUENCE [LARGE SCALE GENOMIC DNA]</scope>
    <source>
        <strain evidence="2 3">CCM 7228</strain>
    </source>
</reference>
<feature type="domain" description="DUF1659" evidence="1">
    <location>
        <begin position="3"/>
        <end position="71"/>
    </location>
</feature>